<dbReference type="RefSeq" id="WP_145056824.1">
    <property type="nucleotide sequence ID" value="NZ_CP036263.1"/>
</dbReference>
<dbReference type="Proteomes" id="UP000319852">
    <property type="component" value="Chromosome"/>
</dbReference>
<dbReference type="EMBL" id="CP036263">
    <property type="protein sequence ID" value="QDS96875.1"/>
    <property type="molecule type" value="Genomic_DNA"/>
</dbReference>
<evidence type="ECO:0000313" key="2">
    <source>
        <dbReference type="EMBL" id="QDS96875.1"/>
    </source>
</evidence>
<dbReference type="SUPFAM" id="SSF46955">
    <property type="entry name" value="Putative DNA-binding domain"/>
    <property type="match status" value="1"/>
</dbReference>
<dbReference type="KEGG" id="amob:HG15A2_01340"/>
<evidence type="ECO:0000259" key="1">
    <source>
        <dbReference type="PROSITE" id="PS51332"/>
    </source>
</evidence>
<protein>
    <recommendedName>
        <fullName evidence="1">B12-binding domain-containing protein</fullName>
    </recommendedName>
</protein>
<keyword evidence="3" id="KW-1185">Reference proteome</keyword>
<dbReference type="GO" id="GO:0031419">
    <property type="term" value="F:cobalamin binding"/>
    <property type="evidence" value="ECO:0007669"/>
    <property type="project" value="InterPro"/>
</dbReference>
<dbReference type="SUPFAM" id="SSF52242">
    <property type="entry name" value="Cobalamin (vitamin B12)-binding domain"/>
    <property type="match status" value="1"/>
</dbReference>
<dbReference type="InterPro" id="IPR036724">
    <property type="entry name" value="Cobalamin-bd_sf"/>
</dbReference>
<dbReference type="Pfam" id="PF02607">
    <property type="entry name" value="B12-binding_2"/>
    <property type="match status" value="1"/>
</dbReference>
<dbReference type="InterPro" id="IPR006158">
    <property type="entry name" value="Cobalamin-bd"/>
</dbReference>
<sequence>MRDLVTPKQVARAIDVSESSVKRWCDKGVISTQYTAGGHRRITVSGLIEFLRNGKYELTHPEALGLPPTSGQTTRVVDRARERLTSALLAGDEPRCRQIAFDLYLAEHSISVICDEVFAAVFREIGDRWACGDAEVYQERRGCEISLHVLHELRSLLASPPADAPLAIGGTAAGDQYSLGTSMAELVLRDVKWNAISLGANLPFNTISVAIREYRPKLFWLSCSHITDESEFLAGYRELYDQFGLDVAFVVGGYALTEELRQQMKFSAYCDNMQHLEGFAQTLHGAIQKESAE</sequence>
<accession>A0A517MPR4</accession>
<dbReference type="InterPro" id="IPR036594">
    <property type="entry name" value="Meth_synthase_dom"/>
</dbReference>
<dbReference type="CDD" id="cd02065">
    <property type="entry name" value="B12-binding_like"/>
    <property type="match status" value="1"/>
</dbReference>
<dbReference type="GO" id="GO:0046872">
    <property type="term" value="F:metal ion binding"/>
    <property type="evidence" value="ECO:0007669"/>
    <property type="project" value="InterPro"/>
</dbReference>
<feature type="domain" description="B12-binding" evidence="1">
    <location>
        <begin position="164"/>
        <end position="293"/>
    </location>
</feature>
<gene>
    <name evidence="2" type="ORF">HG15A2_01340</name>
</gene>
<dbReference type="Gene3D" id="3.40.50.280">
    <property type="entry name" value="Cobalamin-binding domain"/>
    <property type="match status" value="1"/>
</dbReference>
<proteinExistence type="predicted"/>
<dbReference type="InterPro" id="IPR009061">
    <property type="entry name" value="DNA-bd_dom_put_sf"/>
</dbReference>
<dbReference type="Gene3D" id="1.10.1660.10">
    <property type="match status" value="1"/>
</dbReference>
<reference evidence="2 3" key="1">
    <citation type="submission" date="2019-02" db="EMBL/GenBank/DDBJ databases">
        <title>Deep-cultivation of Planctomycetes and their phenomic and genomic characterization uncovers novel biology.</title>
        <authorList>
            <person name="Wiegand S."/>
            <person name="Jogler M."/>
            <person name="Boedeker C."/>
            <person name="Pinto D."/>
            <person name="Vollmers J."/>
            <person name="Rivas-Marin E."/>
            <person name="Kohn T."/>
            <person name="Peeters S.H."/>
            <person name="Heuer A."/>
            <person name="Rast P."/>
            <person name="Oberbeckmann S."/>
            <person name="Bunk B."/>
            <person name="Jeske O."/>
            <person name="Meyerdierks A."/>
            <person name="Storesund J.E."/>
            <person name="Kallscheuer N."/>
            <person name="Luecker S."/>
            <person name="Lage O.M."/>
            <person name="Pohl T."/>
            <person name="Merkel B.J."/>
            <person name="Hornburger P."/>
            <person name="Mueller R.-W."/>
            <person name="Bruemmer F."/>
            <person name="Labrenz M."/>
            <person name="Spormann A.M."/>
            <person name="Op den Camp H."/>
            <person name="Overmann J."/>
            <person name="Amann R."/>
            <person name="Jetten M.S.M."/>
            <person name="Mascher T."/>
            <person name="Medema M.H."/>
            <person name="Devos D.P."/>
            <person name="Kaster A.-K."/>
            <person name="Ovreas L."/>
            <person name="Rohde M."/>
            <person name="Galperin M.Y."/>
            <person name="Jogler C."/>
        </authorList>
    </citation>
    <scope>NUCLEOTIDE SEQUENCE [LARGE SCALE GENOMIC DNA]</scope>
    <source>
        <strain evidence="2 3">HG15A2</strain>
    </source>
</reference>
<dbReference type="InterPro" id="IPR041657">
    <property type="entry name" value="HTH_17"/>
</dbReference>
<organism evidence="2 3">
    <name type="scientific">Adhaeretor mobilis</name>
    <dbReference type="NCBI Taxonomy" id="1930276"/>
    <lineage>
        <taxon>Bacteria</taxon>
        <taxon>Pseudomonadati</taxon>
        <taxon>Planctomycetota</taxon>
        <taxon>Planctomycetia</taxon>
        <taxon>Pirellulales</taxon>
        <taxon>Lacipirellulaceae</taxon>
        <taxon>Adhaeretor</taxon>
    </lineage>
</organism>
<dbReference type="Gene3D" id="1.10.1240.10">
    <property type="entry name" value="Methionine synthase domain"/>
    <property type="match status" value="1"/>
</dbReference>
<dbReference type="InterPro" id="IPR003759">
    <property type="entry name" value="Cbl-bd_cap"/>
</dbReference>
<name>A0A517MPR4_9BACT</name>
<dbReference type="PROSITE" id="PS51332">
    <property type="entry name" value="B12_BINDING"/>
    <property type="match status" value="1"/>
</dbReference>
<dbReference type="OrthoDB" id="264258at2"/>
<dbReference type="Pfam" id="PF12728">
    <property type="entry name" value="HTH_17"/>
    <property type="match status" value="1"/>
</dbReference>
<evidence type="ECO:0000313" key="3">
    <source>
        <dbReference type="Proteomes" id="UP000319852"/>
    </source>
</evidence>
<dbReference type="AlphaFoldDB" id="A0A517MPR4"/>